<feature type="region of interest" description="Disordered" evidence="3">
    <location>
        <begin position="566"/>
        <end position="585"/>
    </location>
</feature>
<dbReference type="SMART" id="SM00487">
    <property type="entry name" value="DEXDc"/>
    <property type="match status" value="1"/>
</dbReference>
<dbReference type="GO" id="GO:0005524">
    <property type="term" value="F:ATP binding"/>
    <property type="evidence" value="ECO:0007669"/>
    <property type="project" value="UniProtKB-KW"/>
</dbReference>
<reference evidence="6" key="1">
    <citation type="submission" date="2021-08" db="EMBL/GenBank/DDBJ databases">
        <title>Prevotella lacticifex sp. nov., isolated from rumen of cow.</title>
        <authorList>
            <person name="Shinkai T."/>
            <person name="Ikeyama N."/>
            <person name="Kumagai M."/>
            <person name="Ohmori H."/>
            <person name="Sakamoto M."/>
            <person name="Ohkuma M."/>
            <person name="Mitsumori M."/>
        </authorList>
    </citation>
    <scope>NUCLEOTIDE SEQUENCE</scope>
    <source>
        <strain evidence="6">DSM 11371</strain>
    </source>
</reference>
<accession>A0AA37MKJ3</accession>
<sequence length="2131" mass="244354">MKQKFRFAELYRKNKTAVEKTLSTLWCGEARNESQKGYINQLTKLIPEVFAPKDAMPLVQCMNNYETVYPEHAHEAEEMLGTLWKKTLPPGVSYLPYEHQYQCWKTLLKEKTPDGKNMSIVVTTGTGSGKTECFMLPLVQDLIDNYVYEEVQAIFLYPLNALMEDQKTRMEKLLAGTKLKFAVYNGDMPQGIPSKKDSNYKKVMRKIDAIKGIIRDKDGNIIETKFPHIIATREELRQHPANILLTNPTMLEYILLREKDRNLIKEDKKTLRWIALDETHTYTGAGAAEIAMLIRRVLMAYGVTTNDVRFATSSATIGKSGDEQAKEELRHFIADITGLQVNQVRYVDGKRKGLATLPEADKEYWLRLMNENKDGYLRLDELIPDGNTIEEKLDRLDAMCQTAEDEGLEDLRVKVHYFYRVPNHGLYVDIADPHYKEDGSFKIYMESMPDDKPDAAPLLEMSRCKHCGEYVAIAEELKVDDGIAYQPITMDDSDMFDLDETENTGKTYYVFGTSNSTDTEFDNNAPYIIKGNRMLNVTANNRVGHGWHVIANTQCQCPYCGTKLTKQSKQDEDNPDQIQSDEEDTKKLQKFRVAPDFVSRLIAPSTLDLMTEGKPKDDKKIFLHKGQQYISFVDSRQMAARSTIKQNLEEERLWVYGTIFHELCRMATAGSMTKEEATKYFEGIYDSTHRTSPEHKAAVKNLDILEGDDQAAIDKLLAELKPNNYLTWQDILDLLLQDRLADTFCQQFAERSELSPELDDEGNIRPELKRKYILSIMVDYLSHRSLSGTSPETMGLFTSYYADLQPALTQKLPDAVEVFNGKLAPENQITKKDWFSLMQLFLDYTARQSECVFLTMDEKDEVDIFQCVRFATKKEMRRPVHKPVIKDKSANRNRIIRLVAKLVANDKHITVANAISSYKQDIQDVIDCMWNELTLKYELLEHGLHYDAEVRQQVKDKDEIINDVHFTPYRLNLAKLGFKLYDDVYLCDANTGSDTHHVEWLRPVDITFHKYSPYIIAGEPVSLDEKYHEKWTPFPYHNHSSNPNPTDEEIESWAQNNRKILWDNKLWGTNGTYADRLLQIHQFPDLFIQAEHTAQVDKMVSRQVQEDFKDHCINILACSTTMEMGVDLGDLELVMMTSVPPMPSNYKQRAGRSGRRGQVRSACVTLCGSDAVGIRTLLNPMENVILRTTNTPTVDLNSAQVIQRHINSFLIREFGVFGMAGGSVNEQVISYYTNYEIVPDGDSNHFKIKRKVDHSPISPLDGLGDETDTPYEYFNNKCSEALDDKLRRKLRILLSGTIFSSHTPQSVVAKAREMNENCYAELELRIQDYAEPYRKAKSPKQQAFFEMKFIEPLAARLLSYWATHRFTPNANMPVNVIEFDINSASQNTYSLLTVSNPSYPLRTALSQYAPGNPIARDGMVRIVRGIRYTNFFKPEVTFKKLYFNREQVVIDTKDELENLEKWRVSANTELDLLQPAEFIPDMNESASRILDNNVYTRVSAQLIGADEWKQDRIEPHLFDSRSSRESGNGQILYYNEGTGFGYCHCTKCGKTVLESWPAAASKDPDKLPLEMNNIPSKDDDKENFHFSLIKKGNKPNYCMGCNSREFIKRNVVLGDTIQTDYTEIRIRHFKKDWINGRSEEENLLITLGLLFARGLAEELNVERTDLDFTITPNGHICIFDANPGGSGYSNQLAAMDMLKSVIERSRSILEAAEKSGNKEALIDKFTLHYVNNIDIQAAKAWIEEERAARKVLPDPIKAVFGDTVTETSLAKMQRAFITSQNETILFVDDDYDQWEYDGTDHCWRGQFLNHFAPHGQLTSFCVAECSDHHMTEPIRDMVRSIKGWANEVLHIKNPYIDKGLYPLAYIDGRLYFTNNPNHITLNDKWGNGTIYYIRTNNIAATADFIDISVEENTTKIFKLTDGDPTNIKTSELGQLIRSKAENLINGFISHCKTHSKESVKVCYQDEHMKSIMSIVLTLQTVGYYVKEIGNPFSLEFKLERYDTDSGKWNSVTANIPSSYTKEDGRIGRDRWLESLAHQWNEDLDYEDHIEGTILPICSQPKNSLTHWRVLSFECAGKRLCIYPDGGLMNGWSIYNAPGQFHRYEISTITHDTEINLYRNQEIKFDVTLEDC</sequence>
<dbReference type="SMART" id="SM00490">
    <property type="entry name" value="HELICc"/>
    <property type="match status" value="1"/>
</dbReference>
<evidence type="ECO:0000256" key="1">
    <source>
        <dbReference type="ARBA" id="ARBA00022741"/>
    </source>
</evidence>
<comment type="caution">
    <text evidence="6">The sequence shown here is derived from an EMBL/GenBank/DDBJ whole genome shotgun (WGS) entry which is preliminary data.</text>
</comment>
<evidence type="ECO:0000259" key="4">
    <source>
        <dbReference type="PROSITE" id="PS51192"/>
    </source>
</evidence>
<dbReference type="PROSITE" id="PS51192">
    <property type="entry name" value="HELICASE_ATP_BIND_1"/>
    <property type="match status" value="1"/>
</dbReference>
<organism evidence="6 7">
    <name type="scientific">Segatella bryantii</name>
    <name type="common">Prevotella bryantii</name>
    <dbReference type="NCBI Taxonomy" id="77095"/>
    <lineage>
        <taxon>Bacteria</taxon>
        <taxon>Pseudomonadati</taxon>
        <taxon>Bacteroidota</taxon>
        <taxon>Bacteroidia</taxon>
        <taxon>Bacteroidales</taxon>
        <taxon>Prevotellaceae</taxon>
        <taxon>Segatella</taxon>
    </lineage>
</organism>
<dbReference type="InterPro" id="IPR027417">
    <property type="entry name" value="P-loop_NTPase"/>
</dbReference>
<dbReference type="PROSITE" id="PS51194">
    <property type="entry name" value="HELICASE_CTER"/>
    <property type="match status" value="1"/>
</dbReference>
<dbReference type="InterPro" id="IPR011545">
    <property type="entry name" value="DEAD/DEAH_box_helicase_dom"/>
</dbReference>
<proteinExistence type="predicted"/>
<dbReference type="Gene3D" id="3.40.50.300">
    <property type="entry name" value="P-loop containing nucleotide triphosphate hydrolases"/>
    <property type="match status" value="2"/>
</dbReference>
<dbReference type="GO" id="GO:0003676">
    <property type="term" value="F:nucleic acid binding"/>
    <property type="evidence" value="ECO:0007669"/>
    <property type="project" value="InterPro"/>
</dbReference>
<evidence type="ECO:0000256" key="2">
    <source>
        <dbReference type="ARBA" id="ARBA00022840"/>
    </source>
</evidence>
<dbReference type="RefSeq" id="WP_006282637.1">
    <property type="nucleotide sequence ID" value="NZ_BPTR01000001.1"/>
</dbReference>
<feature type="domain" description="Helicase C-terminal" evidence="5">
    <location>
        <begin position="1045"/>
        <end position="1197"/>
    </location>
</feature>
<feature type="domain" description="Helicase ATP-binding" evidence="4">
    <location>
        <begin position="111"/>
        <end position="335"/>
    </location>
</feature>
<evidence type="ECO:0000256" key="3">
    <source>
        <dbReference type="SAM" id="MobiDB-lite"/>
    </source>
</evidence>
<dbReference type="GO" id="GO:0006289">
    <property type="term" value="P:nucleotide-excision repair"/>
    <property type="evidence" value="ECO:0007669"/>
    <property type="project" value="TreeGrafter"/>
</dbReference>
<evidence type="ECO:0000259" key="5">
    <source>
        <dbReference type="PROSITE" id="PS51194"/>
    </source>
</evidence>
<protein>
    <recommendedName>
        <fullName evidence="8">DEAD/DEAH box helicase</fullName>
    </recommendedName>
</protein>
<dbReference type="GO" id="GO:0043138">
    <property type="term" value="F:3'-5' DNA helicase activity"/>
    <property type="evidence" value="ECO:0007669"/>
    <property type="project" value="TreeGrafter"/>
</dbReference>
<dbReference type="Proteomes" id="UP000887043">
    <property type="component" value="Unassembled WGS sequence"/>
</dbReference>
<keyword evidence="2" id="KW-0067">ATP-binding</keyword>
<name>A0AA37MKJ3_SEGBR</name>
<dbReference type="Pfam" id="PF00270">
    <property type="entry name" value="DEAD"/>
    <property type="match status" value="1"/>
</dbReference>
<evidence type="ECO:0008006" key="8">
    <source>
        <dbReference type="Google" id="ProtNLM"/>
    </source>
</evidence>
<dbReference type="Pfam" id="PF00271">
    <property type="entry name" value="Helicase_C"/>
    <property type="match status" value="1"/>
</dbReference>
<evidence type="ECO:0000313" key="6">
    <source>
        <dbReference type="EMBL" id="GJG26829.1"/>
    </source>
</evidence>
<dbReference type="InterPro" id="IPR001650">
    <property type="entry name" value="Helicase_C-like"/>
</dbReference>
<dbReference type="PANTHER" id="PTHR47957">
    <property type="entry name" value="ATP-DEPENDENT HELICASE HRQ1"/>
    <property type="match status" value="1"/>
</dbReference>
<keyword evidence="1" id="KW-0547">Nucleotide-binding</keyword>
<dbReference type="PANTHER" id="PTHR47957:SF3">
    <property type="entry name" value="ATP-DEPENDENT HELICASE HRQ1"/>
    <property type="match status" value="1"/>
</dbReference>
<dbReference type="GO" id="GO:0036297">
    <property type="term" value="P:interstrand cross-link repair"/>
    <property type="evidence" value="ECO:0007669"/>
    <property type="project" value="TreeGrafter"/>
</dbReference>
<dbReference type="InterPro" id="IPR014001">
    <property type="entry name" value="Helicase_ATP-bd"/>
</dbReference>
<dbReference type="EMBL" id="BPTR01000001">
    <property type="protein sequence ID" value="GJG26829.1"/>
    <property type="molecule type" value="Genomic_DNA"/>
</dbReference>
<evidence type="ECO:0000313" key="7">
    <source>
        <dbReference type="Proteomes" id="UP000887043"/>
    </source>
</evidence>
<dbReference type="SUPFAM" id="SSF52540">
    <property type="entry name" value="P-loop containing nucleoside triphosphate hydrolases"/>
    <property type="match status" value="2"/>
</dbReference>
<feature type="compositionally biased region" description="Acidic residues" evidence="3">
    <location>
        <begin position="573"/>
        <end position="583"/>
    </location>
</feature>
<gene>
    <name evidence="6" type="ORF">PRRU23_05290</name>
</gene>